<dbReference type="PROSITE" id="PS50206">
    <property type="entry name" value="RHODANESE_3"/>
    <property type="match status" value="1"/>
</dbReference>
<dbReference type="PANTHER" id="PTHR43268">
    <property type="entry name" value="THIOSULFATE SULFURTRANSFERASE/RHODANESE-LIKE DOMAIN-CONTAINING PROTEIN 2"/>
    <property type="match status" value="1"/>
</dbReference>
<keyword evidence="1" id="KW-0560">Oxidoreductase</keyword>
<comment type="caution">
    <text evidence="3">The sequence shown here is derived from an EMBL/GenBank/DDBJ whole genome shotgun (WGS) entry which is preliminary data.</text>
</comment>
<dbReference type="RefSeq" id="WP_310886092.1">
    <property type="nucleotide sequence ID" value="NZ_LKAJ02000001.1"/>
</dbReference>
<dbReference type="AlphaFoldDB" id="A0A0Q9YWT6"/>
<dbReference type="SUPFAM" id="SSF52821">
    <property type="entry name" value="Rhodanese/Cell cycle control phosphatase"/>
    <property type="match status" value="1"/>
</dbReference>
<organism evidence="3">
    <name type="scientific">Candidatus Berkiella aquae</name>
    <dbReference type="NCBI Taxonomy" id="295108"/>
    <lineage>
        <taxon>Bacteria</taxon>
        <taxon>Pseudomonadati</taxon>
        <taxon>Pseudomonadota</taxon>
        <taxon>Gammaproteobacteria</taxon>
        <taxon>Candidatus Berkiellales</taxon>
        <taxon>Candidatus Berkiellaceae</taxon>
        <taxon>Candidatus Berkiella</taxon>
    </lineage>
</organism>
<evidence type="ECO:0000259" key="2">
    <source>
        <dbReference type="PROSITE" id="PS50206"/>
    </source>
</evidence>
<name>A0A0Q9YWT6_9GAMM</name>
<dbReference type="Gene3D" id="3.40.250.10">
    <property type="entry name" value="Rhodanese-like domain"/>
    <property type="match status" value="1"/>
</dbReference>
<reference evidence="3" key="1">
    <citation type="submission" date="2015-09" db="EMBL/GenBank/DDBJ databases">
        <title>Draft Genome Sequences of Two Novel Amoeba-resistant Intranuclear Bacteria, Candidatus Berkiella cookevillensis and Candidatus Berkiella aquae.</title>
        <authorList>
            <person name="Mehari Y.T."/>
            <person name="Arivett B.A."/>
            <person name="Farone A.L."/>
            <person name="Gunderson J.H."/>
            <person name="Farone M.B."/>
        </authorList>
    </citation>
    <scope>NUCLEOTIDE SEQUENCE [LARGE SCALE GENOMIC DNA]</scope>
    <source>
        <strain evidence="3">HT99</strain>
    </source>
</reference>
<dbReference type="Pfam" id="PF00581">
    <property type="entry name" value="Rhodanese"/>
    <property type="match status" value="1"/>
</dbReference>
<dbReference type="InterPro" id="IPR020936">
    <property type="entry name" value="TrhO"/>
</dbReference>
<gene>
    <name evidence="1" type="primary">trhO</name>
    <name evidence="3" type="ORF">HT99x_02327</name>
</gene>
<dbReference type="PANTHER" id="PTHR43268:SF3">
    <property type="entry name" value="RHODANESE-LIKE DOMAIN-CONTAINING PROTEIN 7-RELATED"/>
    <property type="match status" value="1"/>
</dbReference>
<feature type="domain" description="Rhodanese" evidence="2">
    <location>
        <begin position="123"/>
        <end position="217"/>
    </location>
</feature>
<dbReference type="EC" id="1.14.-.-" evidence="1"/>
<sequence length="270" mass="30395">MPMHYINLSGYKFTKLNDLEKFQHELLTTCQHLGLKGTILLSSEGINIFVCVKPETLAPFSACIHAIVGPLTFKESPSVEIPFKKMLVKIKPEIITFGVEGIDPENAPAPGISAQEFKAWLDAGKEVVVFDTRNDYEVRLGTFKNAIHLDIQHFRQFPEAIKKLPEEYKDKPVVTFCTGGIRCEKAAPFLLQQGFNNVYQLEGGILKYLEENGHAHYDGECFVFDKRIAVDAALEESDTIQCHGCRQPVTYEEQQSTEFVEGKSCPRCFA</sequence>
<dbReference type="InterPro" id="IPR036873">
    <property type="entry name" value="Rhodanese-like_dom_sf"/>
</dbReference>
<dbReference type="InterPro" id="IPR001763">
    <property type="entry name" value="Rhodanese-like_dom"/>
</dbReference>
<dbReference type="GO" id="GO:0016705">
    <property type="term" value="F:oxidoreductase activity, acting on paired donors, with incorporation or reduction of molecular oxygen"/>
    <property type="evidence" value="ECO:0007669"/>
    <property type="project" value="UniProtKB-UniRule"/>
</dbReference>
<comment type="similarity">
    <text evidence="1">Belongs to the TrhO family.</text>
</comment>
<dbReference type="Pfam" id="PF17773">
    <property type="entry name" value="UPF0176_N"/>
    <property type="match status" value="1"/>
</dbReference>
<keyword evidence="1" id="KW-0819">tRNA processing</keyword>
<dbReference type="Gene3D" id="3.30.70.100">
    <property type="match status" value="1"/>
</dbReference>
<protein>
    <recommendedName>
        <fullName evidence="1">tRNA uridine(34) hydroxylase</fullName>
        <ecNumber evidence="1">1.14.-.-</ecNumber>
    </recommendedName>
    <alternativeName>
        <fullName evidence="1">tRNA hydroxylation protein O</fullName>
    </alternativeName>
</protein>
<evidence type="ECO:0000313" key="3">
    <source>
        <dbReference type="EMBL" id="KRG20595.1"/>
    </source>
</evidence>
<dbReference type="PATRIC" id="fig|1590043.3.peg.2375"/>
<dbReference type="CDD" id="cd01518">
    <property type="entry name" value="RHOD_YceA"/>
    <property type="match status" value="1"/>
</dbReference>
<dbReference type="EMBL" id="LKAJ01000010">
    <property type="protein sequence ID" value="KRG20595.1"/>
    <property type="molecule type" value="Genomic_DNA"/>
</dbReference>
<comment type="function">
    <text evidence="1">Catalyzes oxygen-dependent 5-hydroxyuridine (ho5U) modification at position 34 in tRNAs.</text>
</comment>
<accession>A0A0Q9YWT6</accession>
<proteinExistence type="inferred from homology"/>
<dbReference type="InterPro" id="IPR040503">
    <property type="entry name" value="TRHO_N"/>
</dbReference>
<dbReference type="HAMAP" id="MF_00469">
    <property type="entry name" value="TrhO"/>
    <property type="match status" value="1"/>
</dbReference>
<comment type="catalytic activity">
    <reaction evidence="1">
        <text>uridine(34) in tRNA + AH2 + O2 = 5-hydroxyuridine(34) in tRNA + A + H2O</text>
        <dbReference type="Rhea" id="RHEA:64224"/>
        <dbReference type="Rhea" id="RHEA-COMP:11727"/>
        <dbReference type="Rhea" id="RHEA-COMP:13381"/>
        <dbReference type="ChEBI" id="CHEBI:13193"/>
        <dbReference type="ChEBI" id="CHEBI:15377"/>
        <dbReference type="ChEBI" id="CHEBI:15379"/>
        <dbReference type="ChEBI" id="CHEBI:17499"/>
        <dbReference type="ChEBI" id="CHEBI:65315"/>
        <dbReference type="ChEBI" id="CHEBI:136877"/>
    </reaction>
</comment>
<evidence type="ECO:0000256" key="1">
    <source>
        <dbReference type="HAMAP-Rule" id="MF_00469"/>
    </source>
</evidence>
<dbReference type="GO" id="GO:0006400">
    <property type="term" value="P:tRNA modification"/>
    <property type="evidence" value="ECO:0007669"/>
    <property type="project" value="UniProtKB-UniRule"/>
</dbReference>
<dbReference type="STRING" id="295108.HT99x_02327"/>
<dbReference type="SMART" id="SM00450">
    <property type="entry name" value="RHOD"/>
    <property type="match status" value="1"/>
</dbReference>